<dbReference type="InterPro" id="IPR026387">
    <property type="entry name" value="OMP_w_GlyGly"/>
</dbReference>
<sequence>MKRMHFIAVLAFFLALPSYSSALPLINAEVAAGGWMQMPSGDMGVSRGGVNGTRLDVDRDLGYDSEWRLTGRFRINLPLVLPNVYVMGTAMDFSGTGTFQNAFDFAGQRFIANTPYDSSLTADQLDVTLFYGVPFLGIFTLGTTAIDFGINVRLYQLDASMTQGVNSFSESTNVAIPMAYLAARFEPIDSLGLEAEFRGLAIGDSQVLSGIGRIRYNFMNLPFIVTSFIAGGWRHEIIDLDESGIHVDATFSGPFVEAGLRF</sequence>
<evidence type="ECO:0000313" key="2">
    <source>
        <dbReference type="EMBL" id="TWI73222.1"/>
    </source>
</evidence>
<dbReference type="RefSeq" id="WP_144683697.1">
    <property type="nucleotide sequence ID" value="NZ_VLLC01000008.1"/>
</dbReference>
<reference evidence="2 3" key="1">
    <citation type="submission" date="2019-07" db="EMBL/GenBank/DDBJ databases">
        <title>Genome sequencing of 100 strains of the haloalkaliphilic chemolithoautotrophic sulfur-oxidizing bacterium Thioalkalivibrio.</title>
        <authorList>
            <person name="Muyzer G."/>
        </authorList>
    </citation>
    <scope>NUCLEOTIDE SEQUENCE [LARGE SCALE GENOMIC DNA]</scope>
    <source>
        <strain evidence="2 3">ASO4-4</strain>
    </source>
</reference>
<evidence type="ECO:0000313" key="3">
    <source>
        <dbReference type="Proteomes" id="UP000318307"/>
    </source>
</evidence>
<evidence type="ECO:0000256" key="1">
    <source>
        <dbReference type="SAM" id="SignalP"/>
    </source>
</evidence>
<comment type="caution">
    <text evidence="2">The sequence shown here is derived from an EMBL/GenBank/DDBJ whole genome shotgun (WGS) entry which is preliminary data.</text>
</comment>
<feature type="chain" id="PRO_5022003356" evidence="1">
    <location>
        <begin position="23"/>
        <end position="262"/>
    </location>
</feature>
<accession>A0A562RVX6</accession>
<keyword evidence="3" id="KW-1185">Reference proteome</keyword>
<dbReference type="NCBIfam" id="TIGR04219">
    <property type="entry name" value="OMP_w_GlyGly"/>
    <property type="match status" value="1"/>
</dbReference>
<feature type="signal peptide" evidence="1">
    <location>
        <begin position="1"/>
        <end position="22"/>
    </location>
</feature>
<protein>
    <submittedName>
        <fullName evidence="2">Outer membrane protein</fullName>
    </submittedName>
</protein>
<organism evidence="2 3">
    <name type="scientific">Desulfobotulus alkaliphilus</name>
    <dbReference type="NCBI Taxonomy" id="622671"/>
    <lineage>
        <taxon>Bacteria</taxon>
        <taxon>Pseudomonadati</taxon>
        <taxon>Thermodesulfobacteriota</taxon>
        <taxon>Desulfobacteria</taxon>
        <taxon>Desulfobacterales</taxon>
        <taxon>Desulfobacteraceae</taxon>
        <taxon>Desulfobotulus</taxon>
    </lineage>
</organism>
<proteinExistence type="predicted"/>
<dbReference type="Proteomes" id="UP000318307">
    <property type="component" value="Unassembled WGS sequence"/>
</dbReference>
<dbReference type="AlphaFoldDB" id="A0A562RVX6"/>
<dbReference type="EMBL" id="VLLC01000008">
    <property type="protein sequence ID" value="TWI73222.1"/>
    <property type="molecule type" value="Genomic_DNA"/>
</dbReference>
<gene>
    <name evidence="2" type="ORF">LZ24_01310</name>
</gene>
<dbReference type="OrthoDB" id="11310at2"/>
<keyword evidence="1" id="KW-0732">Signal</keyword>
<name>A0A562RVX6_9BACT</name>